<dbReference type="GO" id="GO:0000155">
    <property type="term" value="F:phosphorelay sensor kinase activity"/>
    <property type="evidence" value="ECO:0007669"/>
    <property type="project" value="InterPro"/>
</dbReference>
<evidence type="ECO:0000259" key="3">
    <source>
        <dbReference type="Pfam" id="PF06580"/>
    </source>
</evidence>
<comment type="caution">
    <text evidence="4">The sequence shown here is derived from an EMBL/GenBank/DDBJ whole genome shotgun (WGS) entry which is preliminary data.</text>
</comment>
<sequence length="570" mass="65197">MKKKFKEYELFTKLLIILFIALFTQAMIISFFIYDRSKNAYIHLFDKSNELALGKIQRDFATLNDNIENTLTMIANNPAVENYFSNNKQTSLMTFNQLKEIQQMNRSFTVISPYINYDLMIFGENGRTFIGNDMIAKMNASAFFQSQVIQKVNANQAATQMIFVDFGLTTRDQAAHSILFIKKLTTAFNHIYGYAVIAITSDEFANLFNDTIHSEISKIYLVNDSNEIIASNETSLIGNKTDLLKDLTSNETKTIGHNRLTRVPLYRQNSALISKIDIHSLTNQMGVIIPIILFNFMTVIIVGTVVFSSMNRQTKSIYALIHSLKHIKNIPNKTQINVQGTYETKILGTTINQLLTTINENYMISIENEKKKRKLEIQTMQAQIHPHFIYNTLTSLKFLIWQNENQKAINGIDNFIDLLRSTIGKKDELITVKEELKSVKSYVNILTLRYGEDISTRFMIPDELLFYKVPNMMIQPIIENAYLHAFQTKRTGFITLFGKMNKNHLIFEIVDNGDGFDTNKQGNGKDYFSGIGIKNVNERIQLLYGEDYGVHIHSIIGSGTTVTIVLPLLE</sequence>
<dbReference type="GO" id="GO:0016020">
    <property type="term" value="C:membrane"/>
    <property type="evidence" value="ECO:0007669"/>
    <property type="project" value="InterPro"/>
</dbReference>
<name>A0A1V8YG78_9ENTE</name>
<dbReference type="Gene3D" id="3.30.565.10">
    <property type="entry name" value="Histidine kinase-like ATPase, C-terminal domain"/>
    <property type="match status" value="1"/>
</dbReference>
<dbReference type="OrthoDB" id="9776552at2"/>
<proteinExistence type="predicted"/>
<keyword evidence="1" id="KW-0472">Membrane</keyword>
<feature type="transmembrane region" description="Helical" evidence="1">
    <location>
        <begin position="12"/>
        <end position="34"/>
    </location>
</feature>
<evidence type="ECO:0000259" key="2">
    <source>
        <dbReference type="Pfam" id="PF02518"/>
    </source>
</evidence>
<accession>A0A1V8YG78</accession>
<dbReference type="RefSeq" id="WP_081181822.1">
    <property type="nucleotide sequence ID" value="NZ_MJEA01000001.1"/>
</dbReference>
<keyword evidence="4" id="KW-0808">Transferase</keyword>
<protein>
    <submittedName>
        <fullName evidence="4">Histidine kinase</fullName>
    </submittedName>
</protein>
<dbReference type="EMBL" id="MJEA01000001">
    <property type="protein sequence ID" value="OQO71568.1"/>
    <property type="molecule type" value="Genomic_DNA"/>
</dbReference>
<dbReference type="Pfam" id="PF06580">
    <property type="entry name" value="His_kinase"/>
    <property type="match status" value="1"/>
</dbReference>
<keyword evidence="1" id="KW-1133">Transmembrane helix</keyword>
<dbReference type="PANTHER" id="PTHR34220:SF7">
    <property type="entry name" value="SENSOR HISTIDINE KINASE YPDA"/>
    <property type="match status" value="1"/>
</dbReference>
<evidence type="ECO:0000313" key="5">
    <source>
        <dbReference type="Proteomes" id="UP000192477"/>
    </source>
</evidence>
<feature type="domain" description="Signal transduction histidine kinase internal region" evidence="3">
    <location>
        <begin position="376"/>
        <end position="453"/>
    </location>
</feature>
<dbReference type="Proteomes" id="UP000192477">
    <property type="component" value="Unassembled WGS sequence"/>
</dbReference>
<dbReference type="InterPro" id="IPR010559">
    <property type="entry name" value="Sig_transdc_His_kin_internal"/>
</dbReference>
<dbReference type="STRING" id="112904.BH747_01695"/>
<dbReference type="InterPro" id="IPR050640">
    <property type="entry name" value="Bact_2-comp_sensor_kinase"/>
</dbReference>
<dbReference type="PANTHER" id="PTHR34220">
    <property type="entry name" value="SENSOR HISTIDINE KINASE YPDA"/>
    <property type="match status" value="1"/>
</dbReference>
<keyword evidence="1" id="KW-0812">Transmembrane</keyword>
<dbReference type="InterPro" id="IPR036890">
    <property type="entry name" value="HATPase_C_sf"/>
</dbReference>
<feature type="domain" description="Histidine kinase/HSP90-like ATPase" evidence="2">
    <location>
        <begin position="473"/>
        <end position="568"/>
    </location>
</feature>
<evidence type="ECO:0000256" key="1">
    <source>
        <dbReference type="SAM" id="Phobius"/>
    </source>
</evidence>
<dbReference type="Pfam" id="PF02518">
    <property type="entry name" value="HATPase_c"/>
    <property type="match status" value="1"/>
</dbReference>
<keyword evidence="4" id="KW-0418">Kinase</keyword>
<gene>
    <name evidence="4" type="ORF">BH747_01695</name>
</gene>
<dbReference type="AlphaFoldDB" id="A0A1V8YG78"/>
<dbReference type="SUPFAM" id="SSF55874">
    <property type="entry name" value="ATPase domain of HSP90 chaperone/DNA topoisomerase II/histidine kinase"/>
    <property type="match status" value="1"/>
</dbReference>
<dbReference type="InterPro" id="IPR003594">
    <property type="entry name" value="HATPase_dom"/>
</dbReference>
<feature type="transmembrane region" description="Helical" evidence="1">
    <location>
        <begin position="285"/>
        <end position="307"/>
    </location>
</feature>
<organism evidence="4 5">
    <name type="scientific">Enterococcus villorum</name>
    <dbReference type="NCBI Taxonomy" id="112904"/>
    <lineage>
        <taxon>Bacteria</taxon>
        <taxon>Bacillati</taxon>
        <taxon>Bacillota</taxon>
        <taxon>Bacilli</taxon>
        <taxon>Lactobacillales</taxon>
        <taxon>Enterococcaceae</taxon>
        <taxon>Enterococcus</taxon>
    </lineage>
</organism>
<evidence type="ECO:0000313" key="4">
    <source>
        <dbReference type="EMBL" id="OQO71568.1"/>
    </source>
</evidence>
<reference evidence="4 5" key="1">
    <citation type="journal article" date="2017" name="BMC Microbiol.">
        <title>Comparative genomics of Enterococcus spp. isolated from bovine feces.</title>
        <authorList>
            <person name="Beukers A.G."/>
            <person name="Zaheer R."/>
            <person name="Goji N."/>
            <person name="Amoako K.K."/>
            <person name="Chaves A.V."/>
            <person name="Ward M.P."/>
            <person name="McAllister T.A."/>
        </authorList>
    </citation>
    <scope>NUCLEOTIDE SEQUENCE [LARGE SCALE GENOMIC DNA]</scope>
    <source>
        <strain evidence="4 5">F1129D 143</strain>
    </source>
</reference>